<dbReference type="HOGENOM" id="CLU_663346_0_0_7"/>
<dbReference type="PANTHER" id="PTHR13833">
    <property type="match status" value="1"/>
</dbReference>
<evidence type="ECO:0000256" key="3">
    <source>
        <dbReference type="SAM" id="SignalP"/>
    </source>
</evidence>
<dbReference type="EMBL" id="CP001804">
    <property type="protein sequence ID" value="ACY14871.1"/>
    <property type="molecule type" value="Genomic_DNA"/>
</dbReference>
<protein>
    <submittedName>
        <fullName evidence="4">NHL repeat containing protein</fullName>
    </submittedName>
</protein>
<feature type="signal peptide" evidence="3">
    <location>
        <begin position="1"/>
        <end position="30"/>
    </location>
</feature>
<dbReference type="KEGG" id="hoh:Hoch_2329"/>
<evidence type="ECO:0000313" key="4">
    <source>
        <dbReference type="EMBL" id="ACY14871.1"/>
    </source>
</evidence>
<dbReference type="PROSITE" id="PS51257">
    <property type="entry name" value="PROKAR_LIPOPROTEIN"/>
    <property type="match status" value="1"/>
</dbReference>
<proteinExistence type="predicted"/>
<dbReference type="Proteomes" id="UP000001880">
    <property type="component" value="Chromosome"/>
</dbReference>
<dbReference type="Gene3D" id="2.120.10.30">
    <property type="entry name" value="TolB, C-terminal domain"/>
    <property type="match status" value="3"/>
</dbReference>
<keyword evidence="1" id="KW-0677">Repeat</keyword>
<dbReference type="STRING" id="502025.Hoch_2329"/>
<dbReference type="PROSITE" id="PS51125">
    <property type="entry name" value="NHL"/>
    <property type="match status" value="1"/>
</dbReference>
<dbReference type="eggNOG" id="COG3386">
    <property type="taxonomic scope" value="Bacteria"/>
</dbReference>
<evidence type="ECO:0000313" key="5">
    <source>
        <dbReference type="Proteomes" id="UP000001880"/>
    </source>
</evidence>
<keyword evidence="3" id="KW-0732">Signal</keyword>
<dbReference type="OrthoDB" id="9792285at2"/>
<name>D0LI42_HALO1</name>
<gene>
    <name evidence="4" type="ordered locus">Hoch_2329</name>
</gene>
<dbReference type="RefSeq" id="WP_012827479.1">
    <property type="nucleotide sequence ID" value="NC_013440.1"/>
</dbReference>
<dbReference type="Pfam" id="PF01436">
    <property type="entry name" value="NHL"/>
    <property type="match status" value="2"/>
</dbReference>
<dbReference type="PANTHER" id="PTHR13833:SF71">
    <property type="entry name" value="NHL DOMAIN-CONTAINING PROTEIN"/>
    <property type="match status" value="1"/>
</dbReference>
<sequence length="404" mass="41461">MKSFSQPLRSLLTRASLGALLLSASVAVTACGGDDGGDGSPMGPDATMPDAGTLVDAGPTVDAGDLPDAGDTDGGVGVIGEGVATLAGGEEAGTTDGTRAVATLRNPAGLAVGPNGNVYIAEFDNDRIRKITPEGTVSTLTQAAGFDRPFGLAFGDDGTLYAQTDADDQGDSSGGALWTVNLDTGTPTLVAGGIGRARGLAPLSDGRLVLVYVFQDIIQIFDPEGLPPAPELLAGAAEDPGFADGNGAEARFDRPLGVAVVDDEIYVADSANHRIRKITLDGEVSTLAGTGVAASSDGSLAEATFDTPYAMTRDSDGNLYVTELGDSFRVRKIDLVAETVETIAGSGMAGFKDAEEPLEAQFFGLEGVGVDKDSMYLYVSDGNRGQEPAEEHPYHRVRRISLTP</sequence>
<feature type="chain" id="PRO_5003010616" evidence="3">
    <location>
        <begin position="31"/>
        <end position="404"/>
    </location>
</feature>
<dbReference type="InterPro" id="IPR011042">
    <property type="entry name" value="6-blade_b-propeller_TolB-like"/>
</dbReference>
<organism evidence="4 5">
    <name type="scientific">Haliangium ochraceum (strain DSM 14365 / JCM 11303 / SMP-2)</name>
    <dbReference type="NCBI Taxonomy" id="502025"/>
    <lineage>
        <taxon>Bacteria</taxon>
        <taxon>Pseudomonadati</taxon>
        <taxon>Myxococcota</taxon>
        <taxon>Polyangia</taxon>
        <taxon>Haliangiales</taxon>
        <taxon>Kofleriaceae</taxon>
        <taxon>Haliangium</taxon>
    </lineage>
</organism>
<accession>D0LI42</accession>
<evidence type="ECO:0000256" key="1">
    <source>
        <dbReference type="ARBA" id="ARBA00022737"/>
    </source>
</evidence>
<feature type="repeat" description="NHL" evidence="2">
    <location>
        <begin position="104"/>
        <end position="134"/>
    </location>
</feature>
<dbReference type="AlphaFoldDB" id="D0LI42"/>
<evidence type="ECO:0000256" key="2">
    <source>
        <dbReference type="PROSITE-ProRule" id="PRU00504"/>
    </source>
</evidence>
<reference evidence="4 5" key="1">
    <citation type="journal article" date="2010" name="Stand. Genomic Sci.">
        <title>Complete genome sequence of Haliangium ochraceum type strain (SMP-2).</title>
        <authorList>
            <consortium name="US DOE Joint Genome Institute (JGI-PGF)"/>
            <person name="Ivanova N."/>
            <person name="Daum C."/>
            <person name="Lang E."/>
            <person name="Abt B."/>
            <person name="Kopitz M."/>
            <person name="Saunders E."/>
            <person name="Lapidus A."/>
            <person name="Lucas S."/>
            <person name="Glavina Del Rio T."/>
            <person name="Nolan M."/>
            <person name="Tice H."/>
            <person name="Copeland A."/>
            <person name="Cheng J.F."/>
            <person name="Chen F."/>
            <person name="Bruce D."/>
            <person name="Goodwin L."/>
            <person name="Pitluck S."/>
            <person name="Mavromatis K."/>
            <person name="Pati A."/>
            <person name="Mikhailova N."/>
            <person name="Chen A."/>
            <person name="Palaniappan K."/>
            <person name="Land M."/>
            <person name="Hauser L."/>
            <person name="Chang Y.J."/>
            <person name="Jeffries C.D."/>
            <person name="Detter J.C."/>
            <person name="Brettin T."/>
            <person name="Rohde M."/>
            <person name="Goker M."/>
            <person name="Bristow J."/>
            <person name="Markowitz V."/>
            <person name="Eisen J.A."/>
            <person name="Hugenholtz P."/>
            <person name="Kyrpides N.C."/>
            <person name="Klenk H.P."/>
        </authorList>
    </citation>
    <scope>NUCLEOTIDE SEQUENCE [LARGE SCALE GENOMIC DNA]</scope>
    <source>
        <strain evidence="5">DSM 14365 / CIP 107738 / JCM 11303 / AJ 13395 / SMP-2</strain>
    </source>
</reference>
<keyword evidence="5" id="KW-1185">Reference proteome</keyword>
<dbReference type="SUPFAM" id="SSF101898">
    <property type="entry name" value="NHL repeat"/>
    <property type="match status" value="1"/>
</dbReference>
<dbReference type="InterPro" id="IPR001258">
    <property type="entry name" value="NHL_repeat"/>
</dbReference>